<keyword evidence="4" id="KW-1185">Reference proteome</keyword>
<protein>
    <submittedName>
        <fullName evidence="3">Uncharacterized protein</fullName>
    </submittedName>
</protein>
<proteinExistence type="predicted"/>
<dbReference type="AlphaFoldDB" id="A0ABD3M750"/>
<dbReference type="Proteomes" id="UP001530293">
    <property type="component" value="Unassembled WGS sequence"/>
</dbReference>
<evidence type="ECO:0000256" key="2">
    <source>
        <dbReference type="SAM" id="MobiDB-lite"/>
    </source>
</evidence>
<evidence type="ECO:0000313" key="3">
    <source>
        <dbReference type="EMBL" id="KAL3759462.1"/>
    </source>
</evidence>
<comment type="caution">
    <text evidence="3">The sequence shown here is derived from an EMBL/GenBank/DDBJ whole genome shotgun (WGS) entry which is preliminary data.</text>
</comment>
<name>A0ABD3M750_9STRA</name>
<feature type="coiled-coil region" evidence="1">
    <location>
        <begin position="137"/>
        <end position="164"/>
    </location>
</feature>
<evidence type="ECO:0000313" key="4">
    <source>
        <dbReference type="Proteomes" id="UP001530293"/>
    </source>
</evidence>
<keyword evidence="1" id="KW-0175">Coiled coil</keyword>
<evidence type="ECO:0000256" key="1">
    <source>
        <dbReference type="SAM" id="Coils"/>
    </source>
</evidence>
<accession>A0ABD3M750</accession>
<organism evidence="3 4">
    <name type="scientific">Discostella pseudostelligera</name>
    <dbReference type="NCBI Taxonomy" id="259834"/>
    <lineage>
        <taxon>Eukaryota</taxon>
        <taxon>Sar</taxon>
        <taxon>Stramenopiles</taxon>
        <taxon>Ochrophyta</taxon>
        <taxon>Bacillariophyta</taxon>
        <taxon>Coscinodiscophyceae</taxon>
        <taxon>Thalassiosirophycidae</taxon>
        <taxon>Stephanodiscales</taxon>
        <taxon>Stephanodiscaceae</taxon>
        <taxon>Discostella</taxon>
    </lineage>
</organism>
<reference evidence="3 4" key="1">
    <citation type="submission" date="2024-10" db="EMBL/GenBank/DDBJ databases">
        <title>Updated reference genomes for cyclostephanoid diatoms.</title>
        <authorList>
            <person name="Roberts W.R."/>
            <person name="Alverson A.J."/>
        </authorList>
    </citation>
    <scope>NUCLEOTIDE SEQUENCE [LARGE SCALE GENOMIC DNA]</scope>
    <source>
        <strain evidence="3 4">AJA232-27</strain>
    </source>
</reference>
<feature type="region of interest" description="Disordered" evidence="2">
    <location>
        <begin position="1"/>
        <end position="35"/>
    </location>
</feature>
<sequence length="173" mass="19404">MSTKYDPPGAADGHGATDNYDSHTATTTTTDKPLERNASRSISSYSLIMLLLNLVAAAYLISQQSWHTSPTQKSRQLQVQMLQNELETSESQINILRYKMDALESILMKMEKGERRRIVNGDESDTDGVELDGQINEQERSEKLKLLEEEMQSAMDKFHNTVSELGLDADGYA</sequence>
<gene>
    <name evidence="3" type="ORF">ACHAWU_000761</name>
</gene>
<dbReference type="EMBL" id="JALLBG020000200">
    <property type="protein sequence ID" value="KAL3759462.1"/>
    <property type="molecule type" value="Genomic_DNA"/>
</dbReference>